<name>A0ACB9NRK3_BAUVA</name>
<dbReference type="EMBL" id="CM039431">
    <property type="protein sequence ID" value="KAI4337696.1"/>
    <property type="molecule type" value="Genomic_DNA"/>
</dbReference>
<protein>
    <submittedName>
        <fullName evidence="1">Uncharacterized protein</fullName>
    </submittedName>
</protein>
<sequence>MANDAALRNSLLWLAAIVVVVGICTQSMKKMIATYVLGVLGIAGILLPDWDYFNRDFSRWAYPVTIEERDSLSPHGSGFLRFANSPLRLAVYSAIYGYAMYRWWHYVSS</sequence>
<organism evidence="1 2">
    <name type="scientific">Bauhinia variegata</name>
    <name type="common">Purple orchid tree</name>
    <name type="synonym">Phanera variegata</name>
    <dbReference type="NCBI Taxonomy" id="167791"/>
    <lineage>
        <taxon>Eukaryota</taxon>
        <taxon>Viridiplantae</taxon>
        <taxon>Streptophyta</taxon>
        <taxon>Embryophyta</taxon>
        <taxon>Tracheophyta</taxon>
        <taxon>Spermatophyta</taxon>
        <taxon>Magnoliopsida</taxon>
        <taxon>eudicotyledons</taxon>
        <taxon>Gunneridae</taxon>
        <taxon>Pentapetalae</taxon>
        <taxon>rosids</taxon>
        <taxon>fabids</taxon>
        <taxon>Fabales</taxon>
        <taxon>Fabaceae</taxon>
        <taxon>Cercidoideae</taxon>
        <taxon>Cercideae</taxon>
        <taxon>Bauhiniinae</taxon>
        <taxon>Bauhinia</taxon>
    </lineage>
</organism>
<proteinExistence type="predicted"/>
<reference evidence="1 2" key="1">
    <citation type="journal article" date="2022" name="DNA Res.">
        <title>Chromosomal-level genome assembly of the orchid tree Bauhinia variegata (Leguminosae; Cercidoideae) supports the allotetraploid origin hypothesis of Bauhinia.</title>
        <authorList>
            <person name="Zhong Y."/>
            <person name="Chen Y."/>
            <person name="Zheng D."/>
            <person name="Pang J."/>
            <person name="Liu Y."/>
            <person name="Luo S."/>
            <person name="Meng S."/>
            <person name="Qian L."/>
            <person name="Wei D."/>
            <person name="Dai S."/>
            <person name="Zhou R."/>
        </authorList>
    </citation>
    <scope>NUCLEOTIDE SEQUENCE [LARGE SCALE GENOMIC DNA]</scope>
    <source>
        <strain evidence="1">BV-YZ2020</strain>
    </source>
</reference>
<gene>
    <name evidence="1" type="ORF">L6164_016080</name>
</gene>
<evidence type="ECO:0000313" key="1">
    <source>
        <dbReference type="EMBL" id="KAI4337696.1"/>
    </source>
</evidence>
<keyword evidence="2" id="KW-1185">Reference proteome</keyword>
<accession>A0ACB9NRK3</accession>
<evidence type="ECO:0000313" key="2">
    <source>
        <dbReference type="Proteomes" id="UP000828941"/>
    </source>
</evidence>
<dbReference type="Proteomes" id="UP000828941">
    <property type="component" value="Chromosome 6"/>
</dbReference>
<comment type="caution">
    <text evidence="1">The sequence shown here is derived from an EMBL/GenBank/DDBJ whole genome shotgun (WGS) entry which is preliminary data.</text>
</comment>